<protein>
    <submittedName>
        <fullName evidence="2">Transposase, mutator type, MULE transposase domain protein</fullName>
    </submittedName>
</protein>
<dbReference type="Pfam" id="PF10551">
    <property type="entry name" value="MULE"/>
    <property type="match status" value="1"/>
</dbReference>
<evidence type="ECO:0000259" key="1">
    <source>
        <dbReference type="Pfam" id="PF10551"/>
    </source>
</evidence>
<dbReference type="PANTHER" id="PTHR31973:SF190">
    <property type="entry name" value="MULE TRANSPOSASE DOMAIN-CONTAINING PROTEIN"/>
    <property type="match status" value="1"/>
</dbReference>
<dbReference type="InterPro" id="IPR018289">
    <property type="entry name" value="MULE_transposase_dom"/>
</dbReference>
<evidence type="ECO:0000313" key="2">
    <source>
        <dbReference type="EMBL" id="GJT74390.1"/>
    </source>
</evidence>
<feature type="domain" description="MULE transposase" evidence="1">
    <location>
        <begin position="76"/>
        <end position="125"/>
    </location>
</feature>
<gene>
    <name evidence="2" type="ORF">Tco_1041115</name>
</gene>
<reference evidence="2" key="2">
    <citation type="submission" date="2022-01" db="EMBL/GenBank/DDBJ databases">
        <authorList>
            <person name="Yamashiro T."/>
            <person name="Shiraishi A."/>
            <person name="Satake H."/>
            <person name="Nakayama K."/>
        </authorList>
    </citation>
    <scope>NUCLEOTIDE SEQUENCE</scope>
</reference>
<proteinExistence type="predicted"/>
<dbReference type="Proteomes" id="UP001151760">
    <property type="component" value="Unassembled WGS sequence"/>
</dbReference>
<comment type="caution">
    <text evidence="2">The sequence shown here is derived from an EMBL/GenBank/DDBJ whole genome shotgun (WGS) entry which is preliminary data.</text>
</comment>
<sequence>MHTTLVPEQVKTLKIQAGIQVSRPEEHRRHLQHWKSNTALTNSYLRRYFIKSGLIWISQLRLFKINSNVTWRRDLLGLDGAFIKGTLPGQVLAAVGLDLNNQIYPLSYALVEAKSKSSWCWFLQCLGDDIDLHPNSNFTFSSDIQKVEANLIYSSTTSVSVIDKFTGPLTPTATRIMKSIKKEAHLMKVQQNGANKYQVSCLFGDQCVVDVVTMTCSCRK</sequence>
<name>A0ABQ5GF77_9ASTR</name>
<evidence type="ECO:0000313" key="3">
    <source>
        <dbReference type="Proteomes" id="UP001151760"/>
    </source>
</evidence>
<keyword evidence="3" id="KW-1185">Reference proteome</keyword>
<dbReference type="PANTHER" id="PTHR31973">
    <property type="entry name" value="POLYPROTEIN, PUTATIVE-RELATED"/>
    <property type="match status" value="1"/>
</dbReference>
<dbReference type="EMBL" id="BQNB010018437">
    <property type="protein sequence ID" value="GJT74390.1"/>
    <property type="molecule type" value="Genomic_DNA"/>
</dbReference>
<reference evidence="2" key="1">
    <citation type="journal article" date="2022" name="Int. J. Mol. Sci.">
        <title>Draft Genome of Tanacetum Coccineum: Genomic Comparison of Closely Related Tanacetum-Family Plants.</title>
        <authorList>
            <person name="Yamashiro T."/>
            <person name="Shiraishi A."/>
            <person name="Nakayama K."/>
            <person name="Satake H."/>
        </authorList>
    </citation>
    <scope>NUCLEOTIDE SEQUENCE</scope>
</reference>
<organism evidence="2 3">
    <name type="scientific">Tanacetum coccineum</name>
    <dbReference type="NCBI Taxonomy" id="301880"/>
    <lineage>
        <taxon>Eukaryota</taxon>
        <taxon>Viridiplantae</taxon>
        <taxon>Streptophyta</taxon>
        <taxon>Embryophyta</taxon>
        <taxon>Tracheophyta</taxon>
        <taxon>Spermatophyta</taxon>
        <taxon>Magnoliopsida</taxon>
        <taxon>eudicotyledons</taxon>
        <taxon>Gunneridae</taxon>
        <taxon>Pentapetalae</taxon>
        <taxon>asterids</taxon>
        <taxon>campanulids</taxon>
        <taxon>Asterales</taxon>
        <taxon>Asteraceae</taxon>
        <taxon>Asteroideae</taxon>
        <taxon>Anthemideae</taxon>
        <taxon>Anthemidinae</taxon>
        <taxon>Tanacetum</taxon>
    </lineage>
</organism>
<accession>A0ABQ5GF77</accession>